<feature type="compositionally biased region" description="Polar residues" evidence="1">
    <location>
        <begin position="170"/>
        <end position="180"/>
    </location>
</feature>
<evidence type="ECO:0000313" key="3">
    <source>
        <dbReference type="Proteomes" id="UP000095751"/>
    </source>
</evidence>
<evidence type="ECO:0000256" key="1">
    <source>
        <dbReference type="SAM" id="MobiDB-lite"/>
    </source>
</evidence>
<feature type="compositionally biased region" description="Low complexity" evidence="1">
    <location>
        <begin position="146"/>
        <end position="155"/>
    </location>
</feature>
<feature type="compositionally biased region" description="Basic residues" evidence="1">
    <location>
        <begin position="57"/>
        <end position="67"/>
    </location>
</feature>
<keyword evidence="3" id="KW-1185">Reference proteome</keyword>
<dbReference type="Proteomes" id="UP000095751">
    <property type="component" value="Unassembled WGS sequence"/>
</dbReference>
<feature type="region of interest" description="Disordered" evidence="1">
    <location>
        <begin position="392"/>
        <end position="432"/>
    </location>
</feature>
<sequence>MTDNPIPKRKMEIDRENEESVSSKRKRCQRHDSKKKKDKDKNCEPCLLLNDIPDTKKRTKSRKKDRDKKKESNNNRLTKEVGVVSQEEKCTEKLRRKKTTGTMMVRKDSTSCSGESIVIVHNDSSTKKKKKKKKKEKKTTKDKITKSNSNFSSSSKQCTRSARNNEDTFYISQNKQSPTSLPCKGTVEKVKKRKGGRASSDGIFYPRTTSSLATGSFDGPKLVDGGIVKSADGNTSLKSSKLAELLSENSMIDLTVQQVVEKTKDNESISSGRKYRREGSSSSSKSLEEKEGEEGSKRLSPLTVIKKSRPNGSTSSDFSLTISSRIGRSKKSLSSDRIKEQKLKPAKVESSYQCPGKNDSRSIIIEPCILSYERKSSSRRVSTTRGKFVKKDQRLKQGRHTLQNDSSSTNTSIASKVEGTTQNPGTENNSLMIRPPTKKIAKIIEEKRKYPRMSSDTVSLDRPVRTRRSLQRMRFPRWSKRWNLSPSLIRKTSKSLQKLPSLSSIASNTSRRSEDDILWYLQPTSKLKTEQDPMERCTMEMIFFDQ</sequence>
<dbReference type="EMBL" id="KV784357">
    <property type="protein sequence ID" value="OEU17253.1"/>
    <property type="molecule type" value="Genomic_DNA"/>
</dbReference>
<dbReference type="KEGG" id="fcy:FRACYDRAFT_237664"/>
<feature type="compositionally biased region" description="Basic residues" evidence="1">
    <location>
        <begin position="127"/>
        <end position="138"/>
    </location>
</feature>
<organism evidence="2 3">
    <name type="scientific">Fragilariopsis cylindrus CCMP1102</name>
    <dbReference type="NCBI Taxonomy" id="635003"/>
    <lineage>
        <taxon>Eukaryota</taxon>
        <taxon>Sar</taxon>
        <taxon>Stramenopiles</taxon>
        <taxon>Ochrophyta</taxon>
        <taxon>Bacillariophyta</taxon>
        <taxon>Bacillariophyceae</taxon>
        <taxon>Bacillariophycidae</taxon>
        <taxon>Bacillariales</taxon>
        <taxon>Bacillariaceae</taxon>
        <taxon>Fragilariopsis</taxon>
    </lineage>
</organism>
<reference evidence="2 3" key="1">
    <citation type="submission" date="2016-09" db="EMBL/GenBank/DDBJ databases">
        <title>Extensive genetic diversity and differential bi-allelic expression allows diatom success in the polar Southern Ocean.</title>
        <authorList>
            <consortium name="DOE Joint Genome Institute"/>
            <person name="Mock T."/>
            <person name="Otillar R.P."/>
            <person name="Strauss J."/>
            <person name="Dupont C."/>
            <person name="Frickenhaus S."/>
            <person name="Maumus F."/>
            <person name="Mcmullan M."/>
            <person name="Sanges R."/>
            <person name="Schmutz J."/>
            <person name="Toseland A."/>
            <person name="Valas R."/>
            <person name="Veluchamy A."/>
            <person name="Ward B.J."/>
            <person name="Allen A."/>
            <person name="Barry K."/>
            <person name="Falciatore A."/>
            <person name="Ferrante M."/>
            <person name="Fortunato A.E."/>
            <person name="Gloeckner G."/>
            <person name="Gruber A."/>
            <person name="Hipkin R."/>
            <person name="Janech M."/>
            <person name="Kroth P."/>
            <person name="Leese F."/>
            <person name="Lindquist E."/>
            <person name="Lyon B.R."/>
            <person name="Martin J."/>
            <person name="Mayer C."/>
            <person name="Parker M."/>
            <person name="Quesneville H."/>
            <person name="Raymond J."/>
            <person name="Uhlig C."/>
            <person name="Valentin K.U."/>
            <person name="Worden A.Z."/>
            <person name="Armbrust E.V."/>
            <person name="Bowler C."/>
            <person name="Green B."/>
            <person name="Moulton V."/>
            <person name="Van Oosterhout C."/>
            <person name="Grigoriev I."/>
        </authorList>
    </citation>
    <scope>NUCLEOTIDE SEQUENCE [LARGE SCALE GENOMIC DNA]</scope>
    <source>
        <strain evidence="2 3">CCMP1102</strain>
    </source>
</reference>
<protein>
    <submittedName>
        <fullName evidence="2">Uncharacterized protein</fullName>
    </submittedName>
</protein>
<proteinExistence type="predicted"/>
<feature type="compositionally biased region" description="Basic and acidic residues" evidence="1">
    <location>
        <begin position="333"/>
        <end position="347"/>
    </location>
</feature>
<accession>A0A1E7FHK1</accession>
<feature type="compositionally biased region" description="Polar residues" evidence="1">
    <location>
        <begin position="400"/>
        <end position="431"/>
    </location>
</feature>
<evidence type="ECO:0000313" key="2">
    <source>
        <dbReference type="EMBL" id="OEU17253.1"/>
    </source>
</evidence>
<feature type="compositionally biased region" description="Basic and acidic residues" evidence="1">
    <location>
        <begin position="286"/>
        <end position="297"/>
    </location>
</feature>
<feature type="compositionally biased region" description="Basic and acidic residues" evidence="1">
    <location>
        <begin position="68"/>
        <end position="79"/>
    </location>
</feature>
<feature type="region of interest" description="Disordered" evidence="1">
    <location>
        <begin position="259"/>
        <end position="357"/>
    </location>
</feature>
<dbReference type="InParanoid" id="A0A1E7FHK1"/>
<gene>
    <name evidence="2" type="ORF">FRACYDRAFT_237664</name>
</gene>
<dbReference type="AlphaFoldDB" id="A0A1E7FHK1"/>
<name>A0A1E7FHK1_9STRA</name>
<feature type="region of interest" description="Disordered" evidence="1">
    <location>
        <begin position="1"/>
        <end position="223"/>
    </location>
</feature>
<feature type="compositionally biased region" description="Basic residues" evidence="1">
    <location>
        <begin position="23"/>
        <end position="38"/>
    </location>
</feature>
<feature type="compositionally biased region" description="Low complexity" evidence="1">
    <location>
        <begin position="313"/>
        <end position="324"/>
    </location>
</feature>